<dbReference type="InterPro" id="IPR024593">
    <property type="entry name" value="DUF3444"/>
</dbReference>
<feature type="region of interest" description="Disordered" evidence="1">
    <location>
        <begin position="392"/>
        <end position="430"/>
    </location>
</feature>
<proteinExistence type="predicted"/>
<dbReference type="PROSITE" id="PS00636">
    <property type="entry name" value="DNAJ_1"/>
    <property type="match status" value="1"/>
</dbReference>
<accession>A0AAW1KW83</accession>
<dbReference type="CDD" id="cd06257">
    <property type="entry name" value="DnaJ"/>
    <property type="match status" value="1"/>
</dbReference>
<dbReference type="Gene3D" id="1.10.287.110">
    <property type="entry name" value="DnaJ domain"/>
    <property type="match status" value="1"/>
</dbReference>
<feature type="domain" description="J" evidence="2">
    <location>
        <begin position="66"/>
        <end position="130"/>
    </location>
</feature>
<dbReference type="SUPFAM" id="SSF46565">
    <property type="entry name" value="Chaperone J-domain"/>
    <property type="match status" value="1"/>
</dbReference>
<feature type="compositionally biased region" description="Basic and acidic residues" evidence="1">
    <location>
        <begin position="393"/>
        <end position="402"/>
    </location>
</feature>
<dbReference type="InterPro" id="IPR056988">
    <property type="entry name" value="Zn_ribbon_pln"/>
</dbReference>
<dbReference type="PROSITE" id="PS50076">
    <property type="entry name" value="DNAJ_2"/>
    <property type="match status" value="1"/>
</dbReference>
<dbReference type="SMART" id="SM00271">
    <property type="entry name" value="DnaJ"/>
    <property type="match status" value="1"/>
</dbReference>
<protein>
    <recommendedName>
        <fullName evidence="2">J domain-containing protein</fullName>
    </recommendedName>
</protein>
<evidence type="ECO:0000313" key="3">
    <source>
        <dbReference type="EMBL" id="KAK9724758.1"/>
    </source>
</evidence>
<feature type="compositionally biased region" description="Pro residues" evidence="1">
    <location>
        <begin position="249"/>
        <end position="263"/>
    </location>
</feature>
<evidence type="ECO:0000313" key="4">
    <source>
        <dbReference type="Proteomes" id="UP001443914"/>
    </source>
</evidence>
<feature type="region of interest" description="Disordered" evidence="1">
    <location>
        <begin position="186"/>
        <end position="272"/>
    </location>
</feature>
<dbReference type="Pfam" id="PF00226">
    <property type="entry name" value="DnaJ"/>
    <property type="match status" value="1"/>
</dbReference>
<feature type="compositionally biased region" description="Polar residues" evidence="1">
    <location>
        <begin position="406"/>
        <end position="420"/>
    </location>
</feature>
<dbReference type="AlphaFoldDB" id="A0AAW1KW83"/>
<reference evidence="3 4" key="1">
    <citation type="submission" date="2024-03" db="EMBL/GenBank/DDBJ databases">
        <title>WGS assembly of Saponaria officinalis var. Norfolk2.</title>
        <authorList>
            <person name="Jenkins J."/>
            <person name="Shu S."/>
            <person name="Grimwood J."/>
            <person name="Barry K."/>
            <person name="Goodstein D."/>
            <person name="Schmutz J."/>
            <person name="Leebens-Mack J."/>
            <person name="Osbourn A."/>
        </authorList>
    </citation>
    <scope>NUCLEOTIDE SEQUENCE [LARGE SCALE GENOMIC DNA]</scope>
    <source>
        <strain evidence="4">cv. Norfolk2</strain>
        <strain evidence="3">JIC</strain>
        <tissue evidence="3">Leaf</tissue>
    </source>
</reference>
<dbReference type="EMBL" id="JBDFQZ010000005">
    <property type="protein sequence ID" value="KAK9724758.1"/>
    <property type="molecule type" value="Genomic_DNA"/>
</dbReference>
<feature type="region of interest" description="Disordered" evidence="1">
    <location>
        <begin position="137"/>
        <end position="158"/>
    </location>
</feature>
<dbReference type="Pfam" id="PF23551">
    <property type="entry name" value="Zn_ribbon_20"/>
    <property type="match status" value="1"/>
</dbReference>
<dbReference type="PANTHER" id="PTHR44137:SF32">
    <property type="entry name" value="DNAJ HEAT SHOCK AMINO-TERMINAL DOMAIN PROTEIN"/>
    <property type="match status" value="1"/>
</dbReference>
<dbReference type="InterPro" id="IPR036869">
    <property type="entry name" value="J_dom_sf"/>
</dbReference>
<name>A0AAW1KW83_SAPOF</name>
<dbReference type="Proteomes" id="UP001443914">
    <property type="component" value="Unassembled WGS sequence"/>
</dbReference>
<dbReference type="PRINTS" id="PR00625">
    <property type="entry name" value="JDOMAIN"/>
</dbReference>
<evidence type="ECO:0000259" key="2">
    <source>
        <dbReference type="PROSITE" id="PS50076"/>
    </source>
</evidence>
<dbReference type="InterPro" id="IPR001623">
    <property type="entry name" value="DnaJ_domain"/>
</dbReference>
<dbReference type="EMBL" id="JBDFQZ010000005">
    <property type="protein sequence ID" value="KAK9724759.1"/>
    <property type="molecule type" value="Genomic_DNA"/>
</dbReference>
<sequence length="754" mass="83502">MECNKDDAIKAKDIAVRKFTEKDFTGAKKFALKAQSLYPTLDGVSQLLTTLDVHVAAMNKIGDEMNFYKILGVSPFADDETIKKQYRKLLLQLHPDKNQSVGADTAFQIVSDAFSILSDKTKRSAYNSRHHIKMPQQFPSQFSVPVPKQTAGRGADQNAPVEAVFTAVRKAVEKLGVNGVHKKPAVRKAGINGVREKPGTSSSGRGKAADQNAPAEAGFTAVRKGGVNGVHEKPGPSSSQRKPEKSGAPKPPTPPKPPLPPKTPKAKKPSLNFQPIYEKDETFWTVCVRCKTRYEHLRAYCNKTLNCPNCKVGFVAVKIPTPSTFAPVRPEGMHLKPSFPGLCYSFDGGSARWTPFPKLTGNNSSTPNIETPVVKECQKRDKDVAGFVSRGEAPSKKMRETGDTLIRNNGSGVPSQPKTDNQSKHYSEAGIPNGFLGYSGRVNTNREMSTDEVRNMLKDVALVDVRKAKVTLDEKTAANAKEKVDQNERQMSKLSSTPQIGGFKLKTTCVATAIMVPNPEFYNFDIDRLELCFGPNQVWAAYDNTDGMPRFYALIHSVVSLDPFKVKISWLNSISSAEFGSPNRQTNLGRNKSCGNFFVGKHETAYLLNSFSHKIKFDLSLNDVYQIYPKEGEIWALYQNRTAVTSNNVVNSYDFVEVLENYSDMDGVYVAPINKYRGFRTVYCKQQDPKTVMHIPRQDVHRFSHLVPHHTLTGDKNPNLPMGAVELDPAALTVEPVQVNGFSAPPETQFRTYQ</sequence>
<dbReference type="InterPro" id="IPR018253">
    <property type="entry name" value="DnaJ_domain_CS"/>
</dbReference>
<evidence type="ECO:0000256" key="1">
    <source>
        <dbReference type="SAM" id="MobiDB-lite"/>
    </source>
</evidence>
<organism evidence="3 4">
    <name type="scientific">Saponaria officinalis</name>
    <name type="common">Common soapwort</name>
    <name type="synonym">Lychnis saponaria</name>
    <dbReference type="NCBI Taxonomy" id="3572"/>
    <lineage>
        <taxon>Eukaryota</taxon>
        <taxon>Viridiplantae</taxon>
        <taxon>Streptophyta</taxon>
        <taxon>Embryophyta</taxon>
        <taxon>Tracheophyta</taxon>
        <taxon>Spermatophyta</taxon>
        <taxon>Magnoliopsida</taxon>
        <taxon>eudicotyledons</taxon>
        <taxon>Gunneridae</taxon>
        <taxon>Pentapetalae</taxon>
        <taxon>Caryophyllales</taxon>
        <taxon>Caryophyllaceae</taxon>
        <taxon>Caryophylleae</taxon>
        <taxon>Saponaria</taxon>
    </lineage>
</organism>
<gene>
    <name evidence="3" type="ORF">RND81_05G096100</name>
</gene>
<keyword evidence="4" id="KW-1185">Reference proteome</keyword>
<comment type="caution">
    <text evidence="3">The sequence shown here is derived from an EMBL/GenBank/DDBJ whole genome shotgun (WGS) entry which is preliminary data.</text>
</comment>
<dbReference type="PANTHER" id="PTHR44137">
    <property type="entry name" value="BNAC03G44070D PROTEIN"/>
    <property type="match status" value="1"/>
</dbReference>
<dbReference type="Pfam" id="PF11926">
    <property type="entry name" value="DUF3444"/>
    <property type="match status" value="1"/>
</dbReference>